<sequence>MKQPWYQQPITTVTTYTDLMTLFQELGLQEQDTCLVHTSLSAFGFIPGGEQTLIAALKAGLAKGNIAMPAQSSDLSDPHEWINPPVQTAHQDQVMAALPGFDRQLTPCHLIGALPEYFRSLPGTQRSGHPTCSMTAWGVQAQHICETTTYDLPFGAQGPLQKLYDLNAKVLFLGTDFETGTAIHLAESTLPRPVFEERAPIQTAGQKQWVSFKMVELEPYDDFNEMGAQFMAAKPESVRQAAIGNDRTALAFSMRDLVDFAREYYRQRDLAEGLN</sequence>
<comment type="catalytic activity">
    <reaction evidence="4">
        <text>a 2-deoxystreptamine antibiotic + acetyl-CoA = an N(3)-acetyl-2-deoxystreptamine antibiotic + CoA + H(+)</text>
        <dbReference type="Rhea" id="RHEA:12665"/>
        <dbReference type="ChEBI" id="CHEBI:15378"/>
        <dbReference type="ChEBI" id="CHEBI:57287"/>
        <dbReference type="ChEBI" id="CHEBI:57288"/>
        <dbReference type="ChEBI" id="CHEBI:57921"/>
        <dbReference type="ChEBI" id="CHEBI:77452"/>
        <dbReference type="EC" id="2.3.1.81"/>
    </reaction>
</comment>
<dbReference type="EMBL" id="JBHSSK010000009">
    <property type="protein sequence ID" value="MFC6206458.1"/>
    <property type="molecule type" value="Genomic_DNA"/>
</dbReference>
<evidence type="ECO:0000256" key="3">
    <source>
        <dbReference type="ARBA" id="ARBA00023315"/>
    </source>
</evidence>
<dbReference type="RefSeq" id="WP_125690967.1">
    <property type="nucleotide sequence ID" value="NZ_JBHSSK010000009.1"/>
</dbReference>
<name>A0ABW1SQR6_9LACO</name>
<evidence type="ECO:0000256" key="1">
    <source>
        <dbReference type="ARBA" id="ARBA00006383"/>
    </source>
</evidence>
<comment type="caution">
    <text evidence="5">The sequence shown here is derived from an EMBL/GenBank/DDBJ whole genome shotgun (WGS) entry which is preliminary data.</text>
</comment>
<dbReference type="EC" id="2.3.1.-" evidence="4"/>
<evidence type="ECO:0000313" key="5">
    <source>
        <dbReference type="EMBL" id="MFC6206458.1"/>
    </source>
</evidence>
<dbReference type="SUPFAM" id="SSF110710">
    <property type="entry name" value="TTHA0583/YokD-like"/>
    <property type="match status" value="1"/>
</dbReference>
<organism evidence="5 6">
    <name type="scientific">Levilactobacillus tongjiangensis</name>
    <dbReference type="NCBI Taxonomy" id="2486023"/>
    <lineage>
        <taxon>Bacteria</taxon>
        <taxon>Bacillati</taxon>
        <taxon>Bacillota</taxon>
        <taxon>Bacilli</taxon>
        <taxon>Lactobacillales</taxon>
        <taxon>Lactobacillaceae</taxon>
        <taxon>Levilactobacillus</taxon>
    </lineage>
</organism>
<dbReference type="InterPro" id="IPR003679">
    <property type="entry name" value="Amioglycoside_AcTrfase"/>
</dbReference>
<dbReference type="Pfam" id="PF02522">
    <property type="entry name" value="Antibiotic_NAT"/>
    <property type="match status" value="1"/>
</dbReference>
<comment type="similarity">
    <text evidence="1 4">Belongs to the antibiotic N-acetyltransferase family.</text>
</comment>
<dbReference type="Proteomes" id="UP001596254">
    <property type="component" value="Unassembled WGS sequence"/>
</dbReference>
<accession>A0ABW1SQR6</accession>
<dbReference type="PANTHER" id="PTHR11104:SF0">
    <property type="entry name" value="SPBETA PROPHAGE-DERIVED AMINOGLYCOSIDE N(3')-ACETYLTRANSFERASE-LIKE PROTEIN YOKD"/>
    <property type="match status" value="1"/>
</dbReference>
<keyword evidence="2 4" id="KW-0808">Transferase</keyword>
<evidence type="ECO:0000256" key="2">
    <source>
        <dbReference type="ARBA" id="ARBA00022679"/>
    </source>
</evidence>
<dbReference type="PANTHER" id="PTHR11104">
    <property type="entry name" value="AMINOGLYCOSIDE N3-ACETYLTRANSFERASE"/>
    <property type="match status" value="1"/>
</dbReference>
<protein>
    <recommendedName>
        <fullName evidence="4">Aminoglycoside N(3)-acetyltransferase</fullName>
        <ecNumber evidence="4">2.3.1.-</ecNumber>
    </recommendedName>
</protein>
<keyword evidence="4" id="KW-0046">Antibiotic resistance</keyword>
<evidence type="ECO:0000313" key="6">
    <source>
        <dbReference type="Proteomes" id="UP001596254"/>
    </source>
</evidence>
<evidence type="ECO:0000256" key="4">
    <source>
        <dbReference type="RuleBase" id="RU365031"/>
    </source>
</evidence>
<keyword evidence="6" id="KW-1185">Reference proteome</keyword>
<dbReference type="InterPro" id="IPR028345">
    <property type="entry name" value="Antibiotic_NAT-like"/>
</dbReference>
<keyword evidence="3 4" id="KW-0012">Acyltransferase</keyword>
<gene>
    <name evidence="5" type="ORF">ACFP1G_03065</name>
</gene>
<proteinExistence type="inferred from homology"/>
<reference evidence="6" key="1">
    <citation type="journal article" date="2019" name="Int. J. Syst. Evol. Microbiol.">
        <title>The Global Catalogue of Microorganisms (GCM) 10K type strain sequencing project: providing services to taxonomists for standard genome sequencing and annotation.</title>
        <authorList>
            <consortium name="The Broad Institute Genomics Platform"/>
            <consortium name="The Broad Institute Genome Sequencing Center for Infectious Disease"/>
            <person name="Wu L."/>
            <person name="Ma J."/>
        </authorList>
    </citation>
    <scope>NUCLEOTIDE SEQUENCE [LARGE SCALE GENOMIC DNA]</scope>
    <source>
        <strain evidence="6">CCM 8905</strain>
    </source>
</reference>